<protein>
    <submittedName>
        <fullName evidence="1">Uncharacterized protein</fullName>
    </submittedName>
</protein>
<name>A0ACC2K4I6_PERAE</name>
<evidence type="ECO:0000313" key="1">
    <source>
        <dbReference type="EMBL" id="KAJ8616017.1"/>
    </source>
</evidence>
<comment type="caution">
    <text evidence="1">The sequence shown here is derived from an EMBL/GenBank/DDBJ whole genome shotgun (WGS) entry which is preliminary data.</text>
</comment>
<sequence>MFMGIAVYLRLWSIDSGFSQQESEMLRKQFDLANREAMEESAEWRLKYDEQVQRATQLLGELERVKVALDQKTEEATSERNNLALLEKENLNLLARVELLTQELETVKLKCKTR</sequence>
<evidence type="ECO:0000313" key="2">
    <source>
        <dbReference type="Proteomes" id="UP001234297"/>
    </source>
</evidence>
<organism evidence="1 2">
    <name type="scientific">Persea americana</name>
    <name type="common">Avocado</name>
    <dbReference type="NCBI Taxonomy" id="3435"/>
    <lineage>
        <taxon>Eukaryota</taxon>
        <taxon>Viridiplantae</taxon>
        <taxon>Streptophyta</taxon>
        <taxon>Embryophyta</taxon>
        <taxon>Tracheophyta</taxon>
        <taxon>Spermatophyta</taxon>
        <taxon>Magnoliopsida</taxon>
        <taxon>Magnoliidae</taxon>
        <taxon>Laurales</taxon>
        <taxon>Lauraceae</taxon>
        <taxon>Persea</taxon>
    </lineage>
</organism>
<keyword evidence="2" id="KW-1185">Reference proteome</keyword>
<dbReference type="Proteomes" id="UP001234297">
    <property type="component" value="Chromosome 12"/>
</dbReference>
<accession>A0ACC2K4I6</accession>
<reference evidence="1 2" key="1">
    <citation type="journal article" date="2022" name="Hortic Res">
        <title>A haplotype resolved chromosomal level avocado genome allows analysis of novel avocado genes.</title>
        <authorList>
            <person name="Nath O."/>
            <person name="Fletcher S.J."/>
            <person name="Hayward A."/>
            <person name="Shaw L.M."/>
            <person name="Masouleh A.K."/>
            <person name="Furtado A."/>
            <person name="Henry R.J."/>
            <person name="Mitter N."/>
        </authorList>
    </citation>
    <scope>NUCLEOTIDE SEQUENCE [LARGE SCALE GENOMIC DNA]</scope>
    <source>
        <strain evidence="2">cv. Hass</strain>
    </source>
</reference>
<gene>
    <name evidence="1" type="ORF">MRB53_035389</name>
</gene>
<proteinExistence type="predicted"/>
<dbReference type="EMBL" id="CM056820">
    <property type="protein sequence ID" value="KAJ8616017.1"/>
    <property type="molecule type" value="Genomic_DNA"/>
</dbReference>